<keyword evidence="12" id="KW-1185">Reference proteome</keyword>
<dbReference type="Pfam" id="PF07963">
    <property type="entry name" value="N_methyl"/>
    <property type="match status" value="1"/>
</dbReference>
<feature type="transmembrane region" description="Helical" evidence="9">
    <location>
        <begin position="21"/>
        <end position="45"/>
    </location>
</feature>
<evidence type="ECO:0000256" key="2">
    <source>
        <dbReference type="ARBA" id="ARBA00004418"/>
    </source>
</evidence>
<evidence type="ECO:0000256" key="3">
    <source>
        <dbReference type="ARBA" id="ARBA00022481"/>
    </source>
</evidence>
<dbReference type="InterPro" id="IPR041050">
    <property type="entry name" value="PilA4"/>
</dbReference>
<reference evidence="11" key="2">
    <citation type="submission" date="2020-09" db="EMBL/GenBank/DDBJ databases">
        <authorList>
            <person name="Sun Q."/>
            <person name="Ohkuma M."/>
        </authorList>
    </citation>
    <scope>NUCLEOTIDE SEQUENCE</scope>
    <source>
        <strain evidence="11">JCM 31311</strain>
    </source>
</reference>
<comment type="caution">
    <text evidence="11">The sequence shown here is derived from an EMBL/GenBank/DDBJ whole genome shotgun (WGS) entry which is preliminary data.</text>
</comment>
<evidence type="ECO:0000313" key="11">
    <source>
        <dbReference type="EMBL" id="GGR24963.1"/>
    </source>
</evidence>
<dbReference type="AlphaFoldDB" id="A0A918CIM9"/>
<accession>A0A918CIM9</accession>
<dbReference type="PANTHER" id="PTHR30093">
    <property type="entry name" value="GENERAL SECRETION PATHWAY PROTEIN G"/>
    <property type="match status" value="1"/>
</dbReference>
<proteinExistence type="predicted"/>
<evidence type="ECO:0000256" key="4">
    <source>
        <dbReference type="ARBA" id="ARBA00022692"/>
    </source>
</evidence>
<reference evidence="11" key="1">
    <citation type="journal article" date="2014" name="Int. J. Syst. Evol. Microbiol.">
        <title>Complete genome sequence of Corynebacterium casei LMG S-19264T (=DSM 44701T), isolated from a smear-ripened cheese.</title>
        <authorList>
            <consortium name="US DOE Joint Genome Institute (JGI-PGF)"/>
            <person name="Walter F."/>
            <person name="Albersmeier A."/>
            <person name="Kalinowski J."/>
            <person name="Ruckert C."/>
        </authorList>
    </citation>
    <scope>NUCLEOTIDE SEQUENCE</scope>
    <source>
        <strain evidence="11">JCM 31311</strain>
    </source>
</reference>
<comment type="subcellular location">
    <subcellularLocation>
        <location evidence="1">Cell outer membrane</location>
        <topology evidence="1">Single-pass membrane protein</topology>
    </subcellularLocation>
    <subcellularLocation>
        <location evidence="2">Periplasm</location>
    </subcellularLocation>
</comment>
<evidence type="ECO:0000313" key="12">
    <source>
        <dbReference type="Proteomes" id="UP000603865"/>
    </source>
</evidence>
<dbReference type="Pfam" id="PF18682">
    <property type="entry name" value="PilA4"/>
    <property type="match status" value="1"/>
</dbReference>
<dbReference type="InterPro" id="IPR012902">
    <property type="entry name" value="N_methyl_site"/>
</dbReference>
<name>A0A918CIM9_9DEIO</name>
<dbReference type="PANTHER" id="PTHR30093:SF44">
    <property type="entry name" value="TYPE II SECRETION SYSTEM CORE PROTEIN G"/>
    <property type="match status" value="1"/>
</dbReference>
<evidence type="ECO:0000256" key="1">
    <source>
        <dbReference type="ARBA" id="ARBA00004203"/>
    </source>
</evidence>
<organism evidence="11 12">
    <name type="scientific">Deinococcus ruber</name>
    <dbReference type="NCBI Taxonomy" id="1848197"/>
    <lineage>
        <taxon>Bacteria</taxon>
        <taxon>Thermotogati</taxon>
        <taxon>Deinococcota</taxon>
        <taxon>Deinococci</taxon>
        <taxon>Deinococcales</taxon>
        <taxon>Deinococcaceae</taxon>
        <taxon>Deinococcus</taxon>
    </lineage>
</organism>
<evidence type="ECO:0000256" key="5">
    <source>
        <dbReference type="ARBA" id="ARBA00022764"/>
    </source>
</evidence>
<feature type="domain" description="Pilin A4" evidence="10">
    <location>
        <begin position="52"/>
        <end position="134"/>
    </location>
</feature>
<evidence type="ECO:0000256" key="7">
    <source>
        <dbReference type="ARBA" id="ARBA00023136"/>
    </source>
</evidence>
<dbReference type="Proteomes" id="UP000603865">
    <property type="component" value="Unassembled WGS sequence"/>
</dbReference>
<dbReference type="NCBIfam" id="TIGR02532">
    <property type="entry name" value="IV_pilin_GFxxxE"/>
    <property type="match status" value="1"/>
</dbReference>
<gene>
    <name evidence="11" type="ORF">GCM10008957_40810</name>
</gene>
<keyword evidence="4 9" id="KW-0812">Transmembrane</keyword>
<evidence type="ECO:0000259" key="10">
    <source>
        <dbReference type="Pfam" id="PF18682"/>
    </source>
</evidence>
<dbReference type="GO" id="GO:0042597">
    <property type="term" value="C:periplasmic space"/>
    <property type="evidence" value="ECO:0007669"/>
    <property type="project" value="UniProtKB-SubCell"/>
</dbReference>
<dbReference type="SUPFAM" id="SSF54523">
    <property type="entry name" value="Pili subunits"/>
    <property type="match status" value="1"/>
</dbReference>
<evidence type="ECO:0000256" key="9">
    <source>
        <dbReference type="SAM" id="Phobius"/>
    </source>
</evidence>
<evidence type="ECO:0000256" key="6">
    <source>
        <dbReference type="ARBA" id="ARBA00022989"/>
    </source>
</evidence>
<dbReference type="GO" id="GO:0009279">
    <property type="term" value="C:cell outer membrane"/>
    <property type="evidence" value="ECO:0007669"/>
    <property type="project" value="UniProtKB-SubCell"/>
</dbReference>
<keyword evidence="7 9" id="KW-0472">Membrane</keyword>
<sequence>MEISTKDLRSSAVNLRRQQGFTLIELLIVIAIIGILAAVLIPNLLNARKAANNTAAQSYLRNAVTAAESYRTNYNAPVGASVPCNDAKLLSGTTPTSIDQTANQCLIGQNANGTVGYVKSSNGNTYQFNGSTIVAGTFTTIPSLP</sequence>
<dbReference type="InterPro" id="IPR045584">
    <property type="entry name" value="Pilin-like"/>
</dbReference>
<dbReference type="Gene3D" id="3.30.700.10">
    <property type="entry name" value="Glycoprotein, Type 4 Pilin"/>
    <property type="match status" value="1"/>
</dbReference>
<keyword evidence="8" id="KW-0998">Cell outer membrane</keyword>
<protein>
    <recommendedName>
        <fullName evidence="10">Pilin A4 domain-containing protein</fullName>
    </recommendedName>
</protein>
<keyword evidence="5" id="KW-0574">Periplasm</keyword>
<keyword evidence="3" id="KW-0488">Methylation</keyword>
<keyword evidence="6 9" id="KW-1133">Transmembrane helix</keyword>
<evidence type="ECO:0000256" key="8">
    <source>
        <dbReference type="ARBA" id="ARBA00023237"/>
    </source>
</evidence>
<dbReference type="EMBL" id="BMQL01000034">
    <property type="protein sequence ID" value="GGR24963.1"/>
    <property type="molecule type" value="Genomic_DNA"/>
</dbReference>
<dbReference type="PROSITE" id="PS00409">
    <property type="entry name" value="PROKAR_NTER_METHYL"/>
    <property type="match status" value="1"/>
</dbReference>